<dbReference type="AlphaFoldDB" id="A0AB34IZ94"/>
<comment type="caution">
    <text evidence="1">The sequence shown here is derived from an EMBL/GenBank/DDBJ whole genome shotgun (WGS) entry which is preliminary data.</text>
</comment>
<reference evidence="1 2" key="1">
    <citation type="journal article" date="2024" name="Science">
        <title>Giant polyketide synthase enzymes in the biosynthesis of giant marine polyether toxins.</title>
        <authorList>
            <person name="Fallon T.R."/>
            <person name="Shende V.V."/>
            <person name="Wierzbicki I.H."/>
            <person name="Pendleton A.L."/>
            <person name="Watervoot N.F."/>
            <person name="Auber R.P."/>
            <person name="Gonzalez D.J."/>
            <person name="Wisecaver J.H."/>
            <person name="Moore B.S."/>
        </authorList>
    </citation>
    <scope>NUCLEOTIDE SEQUENCE [LARGE SCALE GENOMIC DNA]</scope>
    <source>
        <strain evidence="1 2">12B1</strain>
    </source>
</reference>
<evidence type="ECO:0008006" key="3">
    <source>
        <dbReference type="Google" id="ProtNLM"/>
    </source>
</evidence>
<evidence type="ECO:0000313" key="2">
    <source>
        <dbReference type="Proteomes" id="UP001515480"/>
    </source>
</evidence>
<sequence>MLWPPHLLASAALHFSSPRPSFLAPLTSISSRYCVPTLTENGALPTCVGRVAREERELLVIGTVHTPSAQQLEEVKSTIRAVRPDAVVLELDQERLEILLRDARENYAAEFAASFQVAAMECGALVMLGDLKGRDFLPSLIRPQLPLADYRRVALAIRRAIRWLPDSPPSSMRPTDQLVNVGRVLLDDPSRLAPIVLSVAATIAAAATYNALVPPCASQSLTVALPPALLACQIAFFVRAWDILILSRDDALARSALKAFDICAGLQAGVLLRRRFSFSADLKECEDACAAALPSVEAAITGAERTLNLYEPRWIALMERLALENGGSLVGATFGCLLSASRLTAPMESTIEDSPDRMLVKGSSSISHGERFADVVVHRTACMVRVMSCERSSRLVTGAPRLRVRIVADYEFEVHPTSLTATDAGFLVGEALDPPIGDLSDASSIGPSRSCTGGAISQRITTDRTYI</sequence>
<dbReference type="EMBL" id="JBGBPQ010000016">
    <property type="protein sequence ID" value="KAL1508388.1"/>
    <property type="molecule type" value="Genomic_DNA"/>
</dbReference>
<proteinExistence type="predicted"/>
<evidence type="ECO:0000313" key="1">
    <source>
        <dbReference type="EMBL" id="KAL1508388.1"/>
    </source>
</evidence>
<keyword evidence="2" id="KW-1185">Reference proteome</keyword>
<accession>A0AB34IZ94</accession>
<name>A0AB34IZ94_PRYPA</name>
<gene>
    <name evidence="1" type="ORF">AB1Y20_004498</name>
</gene>
<organism evidence="1 2">
    <name type="scientific">Prymnesium parvum</name>
    <name type="common">Toxic golden alga</name>
    <dbReference type="NCBI Taxonomy" id="97485"/>
    <lineage>
        <taxon>Eukaryota</taxon>
        <taxon>Haptista</taxon>
        <taxon>Haptophyta</taxon>
        <taxon>Prymnesiophyceae</taxon>
        <taxon>Prymnesiales</taxon>
        <taxon>Prymnesiaceae</taxon>
        <taxon>Prymnesium</taxon>
    </lineage>
</organism>
<protein>
    <recommendedName>
        <fullName evidence="3">TraB domain-containing protein</fullName>
    </recommendedName>
</protein>
<dbReference type="Proteomes" id="UP001515480">
    <property type="component" value="Unassembled WGS sequence"/>
</dbReference>